<gene>
    <name evidence="1" type="ORF">Q5P01_022208</name>
</gene>
<keyword evidence="2" id="KW-1185">Reference proteome</keyword>
<protein>
    <submittedName>
        <fullName evidence="1">Uncharacterized protein</fullName>
    </submittedName>
</protein>
<proteinExistence type="predicted"/>
<accession>A0AA88IWQ8</accession>
<dbReference type="Proteomes" id="UP001187415">
    <property type="component" value="Unassembled WGS sequence"/>
</dbReference>
<reference evidence="1" key="1">
    <citation type="submission" date="2023-07" db="EMBL/GenBank/DDBJ databases">
        <title>Chromosome-level Genome Assembly of Striped Snakehead (Channa striata).</title>
        <authorList>
            <person name="Liu H."/>
        </authorList>
    </citation>
    <scope>NUCLEOTIDE SEQUENCE</scope>
    <source>
        <strain evidence="1">Gz</strain>
        <tissue evidence="1">Muscle</tissue>
    </source>
</reference>
<name>A0AA88IWQ8_CHASR</name>
<comment type="caution">
    <text evidence="1">The sequence shown here is derived from an EMBL/GenBank/DDBJ whole genome shotgun (WGS) entry which is preliminary data.</text>
</comment>
<organism evidence="1 2">
    <name type="scientific">Channa striata</name>
    <name type="common">Snakehead murrel</name>
    <name type="synonym">Ophicephalus striatus</name>
    <dbReference type="NCBI Taxonomy" id="64152"/>
    <lineage>
        <taxon>Eukaryota</taxon>
        <taxon>Metazoa</taxon>
        <taxon>Chordata</taxon>
        <taxon>Craniata</taxon>
        <taxon>Vertebrata</taxon>
        <taxon>Euteleostomi</taxon>
        <taxon>Actinopterygii</taxon>
        <taxon>Neopterygii</taxon>
        <taxon>Teleostei</taxon>
        <taxon>Neoteleostei</taxon>
        <taxon>Acanthomorphata</taxon>
        <taxon>Anabantaria</taxon>
        <taxon>Anabantiformes</taxon>
        <taxon>Channoidei</taxon>
        <taxon>Channidae</taxon>
        <taxon>Channa</taxon>
    </lineage>
</organism>
<evidence type="ECO:0000313" key="2">
    <source>
        <dbReference type="Proteomes" id="UP001187415"/>
    </source>
</evidence>
<dbReference type="AlphaFoldDB" id="A0AA88IWQ8"/>
<sequence length="106" mass="11987">MWSQVSVVSHSIAHLQPSFIPATPVLSKWHHLTPGGGKCQPSEQWFPVGLQTGYYKASDRLRQIRFTYILTTQQHFLITLQSLPSLLHTIARDIFPLLLCCCPLTS</sequence>
<evidence type="ECO:0000313" key="1">
    <source>
        <dbReference type="EMBL" id="KAK2822143.1"/>
    </source>
</evidence>
<dbReference type="EMBL" id="JAUPFM010000018">
    <property type="protein sequence ID" value="KAK2822143.1"/>
    <property type="molecule type" value="Genomic_DNA"/>
</dbReference>